<evidence type="ECO:0000313" key="8">
    <source>
        <dbReference type="Proteomes" id="UP000696931"/>
    </source>
</evidence>
<keyword evidence="4" id="KW-0378">Hydrolase</keyword>
<dbReference type="EMBL" id="JACRIW010000048">
    <property type="protein sequence ID" value="MBI5169294.1"/>
    <property type="molecule type" value="Genomic_DNA"/>
</dbReference>
<dbReference type="PRINTS" id="PR00112">
    <property type="entry name" value="ACYLPHPHTASE"/>
</dbReference>
<dbReference type="InterPro" id="IPR020456">
    <property type="entry name" value="Acylphosphatase"/>
</dbReference>
<evidence type="ECO:0000256" key="2">
    <source>
        <dbReference type="ARBA" id="ARBA00012150"/>
    </source>
</evidence>
<dbReference type="Gene3D" id="3.30.70.100">
    <property type="match status" value="1"/>
</dbReference>
<dbReference type="PROSITE" id="PS00150">
    <property type="entry name" value="ACYLPHOSPHATASE_1"/>
    <property type="match status" value="1"/>
</dbReference>
<proteinExistence type="inferred from homology"/>
<dbReference type="PROSITE" id="PS51160">
    <property type="entry name" value="ACYLPHOSPHATASE_3"/>
    <property type="match status" value="1"/>
</dbReference>
<dbReference type="PANTHER" id="PTHR47268:SF4">
    <property type="entry name" value="ACYLPHOSPHATASE"/>
    <property type="match status" value="1"/>
</dbReference>
<comment type="caution">
    <text evidence="7">The sequence shown here is derived from an EMBL/GenBank/DDBJ whole genome shotgun (WGS) entry which is preliminary data.</text>
</comment>
<feature type="active site" evidence="4">
    <location>
        <position position="36"/>
    </location>
</feature>
<reference evidence="7" key="1">
    <citation type="submission" date="2020-07" db="EMBL/GenBank/DDBJ databases">
        <title>Huge and variable diversity of episymbiotic CPR bacteria and DPANN archaea in groundwater ecosystems.</title>
        <authorList>
            <person name="He C.Y."/>
            <person name="Keren R."/>
            <person name="Whittaker M."/>
            <person name="Farag I.F."/>
            <person name="Doudna J."/>
            <person name="Cate J.H.D."/>
            <person name="Banfield J.F."/>
        </authorList>
    </citation>
    <scope>NUCLEOTIDE SEQUENCE</scope>
    <source>
        <strain evidence="7">NC_groundwater_1813_Pr3_B-0.1um_71_17</strain>
    </source>
</reference>
<name>A0A933SBI9_UNCEI</name>
<organism evidence="7 8">
    <name type="scientific">Eiseniibacteriota bacterium</name>
    <dbReference type="NCBI Taxonomy" id="2212470"/>
    <lineage>
        <taxon>Bacteria</taxon>
        <taxon>Candidatus Eiseniibacteriota</taxon>
    </lineage>
</organism>
<comment type="similarity">
    <text evidence="1 5">Belongs to the acylphosphatase family.</text>
</comment>
<dbReference type="GO" id="GO:0003998">
    <property type="term" value="F:acylphosphatase activity"/>
    <property type="evidence" value="ECO:0007669"/>
    <property type="project" value="UniProtKB-EC"/>
</dbReference>
<comment type="catalytic activity">
    <reaction evidence="3 4">
        <text>an acyl phosphate + H2O = a carboxylate + phosphate + H(+)</text>
        <dbReference type="Rhea" id="RHEA:14965"/>
        <dbReference type="ChEBI" id="CHEBI:15377"/>
        <dbReference type="ChEBI" id="CHEBI:15378"/>
        <dbReference type="ChEBI" id="CHEBI:29067"/>
        <dbReference type="ChEBI" id="CHEBI:43474"/>
        <dbReference type="ChEBI" id="CHEBI:59918"/>
        <dbReference type="EC" id="3.6.1.7"/>
    </reaction>
</comment>
<accession>A0A933SBI9</accession>
<evidence type="ECO:0000259" key="6">
    <source>
        <dbReference type="PROSITE" id="PS51160"/>
    </source>
</evidence>
<evidence type="ECO:0000256" key="5">
    <source>
        <dbReference type="RuleBase" id="RU004168"/>
    </source>
</evidence>
<sequence length="90" mass="10124">MHHLHLVVGGRVQGVGFRVFTRQRARELGVLGTVRNLPNGTVEVRAEGAREALEQFRARVLAGPTYARVDLVEEYWDEGGSRHTDFRILA</sequence>
<dbReference type="InterPro" id="IPR017968">
    <property type="entry name" value="Acylphosphatase_CS"/>
</dbReference>
<protein>
    <recommendedName>
        <fullName evidence="2 4">acylphosphatase</fullName>
        <ecNumber evidence="2 4">3.6.1.7</ecNumber>
    </recommendedName>
</protein>
<feature type="domain" description="Acylphosphatase-like" evidence="6">
    <location>
        <begin position="3"/>
        <end position="90"/>
    </location>
</feature>
<dbReference type="AlphaFoldDB" id="A0A933SBI9"/>
<evidence type="ECO:0000313" key="7">
    <source>
        <dbReference type="EMBL" id="MBI5169294.1"/>
    </source>
</evidence>
<dbReference type="Proteomes" id="UP000696931">
    <property type="component" value="Unassembled WGS sequence"/>
</dbReference>
<dbReference type="InterPro" id="IPR036046">
    <property type="entry name" value="Acylphosphatase-like_dom_sf"/>
</dbReference>
<dbReference type="EC" id="3.6.1.7" evidence="2 4"/>
<dbReference type="InterPro" id="IPR001792">
    <property type="entry name" value="Acylphosphatase-like_dom"/>
</dbReference>
<dbReference type="PANTHER" id="PTHR47268">
    <property type="entry name" value="ACYLPHOSPHATASE"/>
    <property type="match status" value="1"/>
</dbReference>
<dbReference type="SUPFAM" id="SSF54975">
    <property type="entry name" value="Acylphosphatase/BLUF domain-like"/>
    <property type="match status" value="1"/>
</dbReference>
<evidence type="ECO:0000256" key="1">
    <source>
        <dbReference type="ARBA" id="ARBA00005614"/>
    </source>
</evidence>
<feature type="active site" evidence="4">
    <location>
        <position position="18"/>
    </location>
</feature>
<evidence type="ECO:0000256" key="3">
    <source>
        <dbReference type="ARBA" id="ARBA00047645"/>
    </source>
</evidence>
<evidence type="ECO:0000256" key="4">
    <source>
        <dbReference type="PROSITE-ProRule" id="PRU00520"/>
    </source>
</evidence>
<gene>
    <name evidence="7" type="ORF">HZA61_07385</name>
</gene>
<dbReference type="Pfam" id="PF00708">
    <property type="entry name" value="Acylphosphatase"/>
    <property type="match status" value="1"/>
</dbReference>